<dbReference type="InterPro" id="IPR050109">
    <property type="entry name" value="HTH-type_TetR-like_transc_reg"/>
</dbReference>
<dbReference type="Gene3D" id="1.10.357.10">
    <property type="entry name" value="Tetracycline Repressor, domain 2"/>
    <property type="match status" value="1"/>
</dbReference>
<keyword evidence="1 2" id="KW-0238">DNA-binding</keyword>
<name>A0ABN8BFK5_9LACO</name>
<comment type="caution">
    <text evidence="4">The sequence shown here is derived from an EMBL/GenBank/DDBJ whole genome shotgun (WGS) entry which is preliminary data.</text>
</comment>
<dbReference type="SUPFAM" id="SSF46689">
    <property type="entry name" value="Homeodomain-like"/>
    <property type="match status" value="1"/>
</dbReference>
<proteinExistence type="predicted"/>
<feature type="domain" description="HTH tetR-type" evidence="3">
    <location>
        <begin position="4"/>
        <end position="64"/>
    </location>
</feature>
<organism evidence="4 5">
    <name type="scientific">Periweissella fabaria</name>
    <dbReference type="NCBI Taxonomy" id="546157"/>
    <lineage>
        <taxon>Bacteria</taxon>
        <taxon>Bacillati</taxon>
        <taxon>Bacillota</taxon>
        <taxon>Bacilli</taxon>
        <taxon>Lactobacillales</taxon>
        <taxon>Lactobacillaceae</taxon>
        <taxon>Periweissella</taxon>
    </lineage>
</organism>
<evidence type="ECO:0000256" key="1">
    <source>
        <dbReference type="ARBA" id="ARBA00023125"/>
    </source>
</evidence>
<feature type="DNA-binding region" description="H-T-H motif" evidence="2">
    <location>
        <begin position="27"/>
        <end position="46"/>
    </location>
</feature>
<dbReference type="InterPro" id="IPR009057">
    <property type="entry name" value="Homeodomain-like_sf"/>
</dbReference>
<reference evidence="4 5" key="1">
    <citation type="submission" date="2021-11" db="EMBL/GenBank/DDBJ databases">
        <authorList>
            <person name="Depoorter E."/>
        </authorList>
    </citation>
    <scope>NUCLEOTIDE SEQUENCE [LARGE SCALE GENOMIC DNA]</scope>
    <source>
        <strain evidence="4 5">LMG 24289</strain>
    </source>
</reference>
<dbReference type="Proteomes" id="UP000789707">
    <property type="component" value="Unassembled WGS sequence"/>
</dbReference>
<evidence type="ECO:0000313" key="4">
    <source>
        <dbReference type="EMBL" id="CAH0416500.1"/>
    </source>
</evidence>
<gene>
    <name evidence="4" type="ORF">WFA24289_00804</name>
</gene>
<keyword evidence="5" id="KW-1185">Reference proteome</keyword>
<dbReference type="RefSeq" id="WP_230096560.1">
    <property type="nucleotide sequence ID" value="NZ_CAKKNS010000002.1"/>
</dbReference>
<dbReference type="Pfam" id="PF00440">
    <property type="entry name" value="TetR_N"/>
    <property type="match status" value="1"/>
</dbReference>
<dbReference type="EMBL" id="CAKKNS010000002">
    <property type="protein sequence ID" value="CAH0416500.1"/>
    <property type="molecule type" value="Genomic_DNA"/>
</dbReference>
<evidence type="ECO:0000259" key="3">
    <source>
        <dbReference type="PROSITE" id="PS50977"/>
    </source>
</evidence>
<dbReference type="Gene3D" id="1.10.10.60">
    <property type="entry name" value="Homeodomain-like"/>
    <property type="match status" value="1"/>
</dbReference>
<dbReference type="InterPro" id="IPR001647">
    <property type="entry name" value="HTH_TetR"/>
</dbReference>
<sequence>MATKDVRQAILTTATSYFMRTGYTSTSTRQIADQLGIKQPVIYYYFKNKINLYREVLTSYSQAIGQELAEISQTSGTVEERLIAMSLYLVNESHINLGQMMHDTMAVFGNEADHAEMFRMWHQSYFAPFERVFAEVKNVRTDITLSNISRHFLRILTAYLGDSHMPTSDQEIIETVQIFMRGISALEEK</sequence>
<accession>A0ABN8BFK5</accession>
<evidence type="ECO:0000256" key="2">
    <source>
        <dbReference type="PROSITE-ProRule" id="PRU00335"/>
    </source>
</evidence>
<evidence type="ECO:0000313" key="5">
    <source>
        <dbReference type="Proteomes" id="UP000789707"/>
    </source>
</evidence>
<protein>
    <recommendedName>
        <fullName evidence="3">HTH tetR-type domain-containing protein</fullName>
    </recommendedName>
</protein>
<dbReference type="PRINTS" id="PR00455">
    <property type="entry name" value="HTHTETR"/>
</dbReference>
<dbReference type="PANTHER" id="PTHR30055">
    <property type="entry name" value="HTH-TYPE TRANSCRIPTIONAL REGULATOR RUTR"/>
    <property type="match status" value="1"/>
</dbReference>
<dbReference type="PROSITE" id="PS50977">
    <property type="entry name" value="HTH_TETR_2"/>
    <property type="match status" value="1"/>
</dbReference>